<dbReference type="GO" id="GO:0016020">
    <property type="term" value="C:membrane"/>
    <property type="evidence" value="ECO:0007669"/>
    <property type="project" value="UniProtKB-SubCell"/>
</dbReference>
<evidence type="ECO:0000256" key="5">
    <source>
        <dbReference type="SAM" id="Phobius"/>
    </source>
</evidence>
<evidence type="ECO:0000256" key="2">
    <source>
        <dbReference type="ARBA" id="ARBA00022553"/>
    </source>
</evidence>
<sequence>MRYKFREKSFGNRLFKAFMIIVLVPIIIMSIFYYKNLKKFSQTKINNSVTESLESTSKLIDSTILSFIKITNYMSYNEDVQSILKTKEYDSYDERFKDIQTMYKISNGVLATQSFDVPIHIVDLNRKSRFSTTEYSVPIYEDSRGNFFEIMDKSEGKELSFIHRRVDGMDSKDIVMAIGKQVTNKEEGGPLGYIISDVYDDYFTDVFKNTNLYDENNIYVMDKSGYIITDKRYKNKTGFKFHEEYLKDILEKDKGTIDMKVDGVAFKAYFTTTKHTGIKIVEMIPKRILYNERYVAIFTFTIVIVIILIMSIMGSYILSKSISRPINELSRLMKKVEAGERNVNFHIETEDEIGQLGKSFNDMVREINRLIKEVYEKQYLVQESEFKALKAQVNPHFLYNTLESIHWMAKLENYKGVTDIVVSLGKLLRYSTSKVSDIVKVKEEIEQIENYLKIQKIRYGDKFEVKINIEEEVYDKYMLRFLLQPIVENSIIHGLEQKIGKGIIEIRGLIRDNIICFEILDNGVGFGNSKSKGEGIGMDNVNNRVKIHYGEAYGLIVEEKDGFTFVKILIPDTDESNNMSNRGGKLV</sequence>
<protein>
    <submittedName>
        <fullName evidence="7">Two-component system sensor histidine kinase YesM</fullName>
    </submittedName>
</protein>
<proteinExistence type="predicted"/>
<dbReference type="SUPFAM" id="SSF55874">
    <property type="entry name" value="ATPase domain of HSP90 chaperone/DNA topoisomerase II/histidine kinase"/>
    <property type="match status" value="1"/>
</dbReference>
<dbReference type="CDD" id="cd06225">
    <property type="entry name" value="HAMP"/>
    <property type="match status" value="1"/>
</dbReference>
<comment type="caution">
    <text evidence="7">The sequence shown here is derived from an EMBL/GenBank/DDBJ whole genome shotgun (WGS) entry which is preliminary data.</text>
</comment>
<dbReference type="InterPro" id="IPR010559">
    <property type="entry name" value="Sig_transdc_His_kin_internal"/>
</dbReference>
<dbReference type="PANTHER" id="PTHR34220">
    <property type="entry name" value="SENSOR HISTIDINE KINASE YPDA"/>
    <property type="match status" value="1"/>
</dbReference>
<feature type="domain" description="HAMP" evidence="6">
    <location>
        <begin position="320"/>
        <end position="372"/>
    </location>
</feature>
<accession>A0A2S6FWY6</accession>
<dbReference type="SMART" id="SM00387">
    <property type="entry name" value="HATPase_c"/>
    <property type="match status" value="1"/>
</dbReference>
<feature type="transmembrane region" description="Helical" evidence="5">
    <location>
        <begin position="294"/>
        <end position="318"/>
    </location>
</feature>
<keyword evidence="5" id="KW-0472">Membrane</keyword>
<name>A0A2S6FWY6_9CLOT</name>
<reference evidence="7 8" key="1">
    <citation type="submission" date="2018-02" db="EMBL/GenBank/DDBJ databases">
        <title>Genomic Encyclopedia of Archaeal and Bacterial Type Strains, Phase II (KMG-II): from individual species to whole genera.</title>
        <authorList>
            <person name="Goeker M."/>
        </authorList>
    </citation>
    <scope>NUCLEOTIDE SEQUENCE [LARGE SCALE GENOMIC DNA]</scope>
    <source>
        <strain evidence="7 8">DSM 15099</strain>
    </source>
</reference>
<dbReference type="GO" id="GO:0000155">
    <property type="term" value="F:phosphorelay sensor kinase activity"/>
    <property type="evidence" value="ECO:0007669"/>
    <property type="project" value="InterPro"/>
</dbReference>
<evidence type="ECO:0000256" key="3">
    <source>
        <dbReference type="ARBA" id="ARBA00022679"/>
    </source>
</evidence>
<evidence type="ECO:0000313" key="7">
    <source>
        <dbReference type="EMBL" id="PPK48109.1"/>
    </source>
</evidence>
<dbReference type="EMBL" id="PTIS01000010">
    <property type="protein sequence ID" value="PPK48109.1"/>
    <property type="molecule type" value="Genomic_DNA"/>
</dbReference>
<dbReference type="Proteomes" id="UP000239863">
    <property type="component" value="Unassembled WGS sequence"/>
</dbReference>
<evidence type="ECO:0000259" key="6">
    <source>
        <dbReference type="PROSITE" id="PS50885"/>
    </source>
</evidence>
<keyword evidence="4 7" id="KW-0418">Kinase</keyword>
<evidence type="ECO:0000256" key="1">
    <source>
        <dbReference type="ARBA" id="ARBA00004370"/>
    </source>
</evidence>
<dbReference type="SMART" id="SM00304">
    <property type="entry name" value="HAMP"/>
    <property type="match status" value="1"/>
</dbReference>
<dbReference type="InterPro" id="IPR003660">
    <property type="entry name" value="HAMP_dom"/>
</dbReference>
<dbReference type="STRING" id="37659.GCA_000703125_01262"/>
<dbReference type="Pfam" id="PF06580">
    <property type="entry name" value="His_kinase"/>
    <property type="match status" value="1"/>
</dbReference>
<dbReference type="SUPFAM" id="SSF158472">
    <property type="entry name" value="HAMP domain-like"/>
    <property type="match status" value="1"/>
</dbReference>
<organism evidence="7 8">
    <name type="scientific">Clostridium algidicarnis DSM 15099</name>
    <dbReference type="NCBI Taxonomy" id="1121295"/>
    <lineage>
        <taxon>Bacteria</taxon>
        <taxon>Bacillati</taxon>
        <taxon>Bacillota</taxon>
        <taxon>Clostridia</taxon>
        <taxon>Eubacteriales</taxon>
        <taxon>Clostridiaceae</taxon>
        <taxon>Clostridium</taxon>
    </lineage>
</organism>
<evidence type="ECO:0000256" key="4">
    <source>
        <dbReference type="ARBA" id="ARBA00022777"/>
    </source>
</evidence>
<keyword evidence="5" id="KW-1133">Transmembrane helix</keyword>
<dbReference type="InterPro" id="IPR036890">
    <property type="entry name" value="HATPase_C_sf"/>
</dbReference>
<dbReference type="Gene3D" id="3.30.565.10">
    <property type="entry name" value="Histidine kinase-like ATPase, C-terminal domain"/>
    <property type="match status" value="1"/>
</dbReference>
<keyword evidence="5" id="KW-0812">Transmembrane</keyword>
<keyword evidence="2" id="KW-0597">Phosphoprotein</keyword>
<dbReference type="PANTHER" id="PTHR34220:SF7">
    <property type="entry name" value="SENSOR HISTIDINE KINASE YPDA"/>
    <property type="match status" value="1"/>
</dbReference>
<dbReference type="Pfam" id="PF00672">
    <property type="entry name" value="HAMP"/>
    <property type="match status" value="1"/>
</dbReference>
<dbReference type="AlphaFoldDB" id="A0A2S6FWY6"/>
<feature type="transmembrane region" description="Helical" evidence="5">
    <location>
        <begin position="14"/>
        <end position="34"/>
    </location>
</feature>
<dbReference type="Gene3D" id="3.30.450.20">
    <property type="entry name" value="PAS domain"/>
    <property type="match status" value="1"/>
</dbReference>
<dbReference type="Gene3D" id="6.10.340.10">
    <property type="match status" value="1"/>
</dbReference>
<dbReference type="InterPro" id="IPR003594">
    <property type="entry name" value="HATPase_dom"/>
</dbReference>
<dbReference type="InterPro" id="IPR050640">
    <property type="entry name" value="Bact_2-comp_sensor_kinase"/>
</dbReference>
<dbReference type="OrthoDB" id="9809348at2"/>
<gene>
    <name evidence="7" type="ORF">BD821_11075</name>
</gene>
<comment type="subcellular location">
    <subcellularLocation>
        <location evidence="1">Membrane</location>
    </subcellularLocation>
</comment>
<dbReference type="RefSeq" id="WP_104410067.1">
    <property type="nucleotide sequence ID" value="NZ_PTIS01000010.1"/>
</dbReference>
<evidence type="ECO:0000313" key="8">
    <source>
        <dbReference type="Proteomes" id="UP000239863"/>
    </source>
</evidence>
<keyword evidence="3" id="KW-0808">Transferase</keyword>
<dbReference type="PROSITE" id="PS50885">
    <property type="entry name" value="HAMP"/>
    <property type="match status" value="1"/>
</dbReference>